<sequence length="89" mass="9701">MSIQPVLWWGTAVLSTLLAVWALSHTLSSLGLESFSRRQSHSGGRHTDSKVLLAAAIEILESLWGRVILACYTGHPRAETELDLASNES</sequence>
<reference evidence="2 3" key="1">
    <citation type="journal article" date="2021" name="Elife">
        <title>Chloroplast acquisition without the gene transfer in kleptoplastic sea slugs, Plakobranchus ocellatus.</title>
        <authorList>
            <person name="Maeda T."/>
            <person name="Takahashi S."/>
            <person name="Yoshida T."/>
            <person name="Shimamura S."/>
            <person name="Takaki Y."/>
            <person name="Nagai Y."/>
            <person name="Toyoda A."/>
            <person name="Suzuki Y."/>
            <person name="Arimoto A."/>
            <person name="Ishii H."/>
            <person name="Satoh N."/>
            <person name="Nishiyama T."/>
            <person name="Hasebe M."/>
            <person name="Maruyama T."/>
            <person name="Minagawa J."/>
            <person name="Obokata J."/>
            <person name="Shigenobu S."/>
        </authorList>
    </citation>
    <scope>NUCLEOTIDE SEQUENCE [LARGE SCALE GENOMIC DNA]</scope>
</reference>
<dbReference type="EMBL" id="BLXT01008440">
    <property type="protein sequence ID" value="GFO48640.1"/>
    <property type="molecule type" value="Genomic_DNA"/>
</dbReference>
<evidence type="ECO:0000256" key="1">
    <source>
        <dbReference type="SAM" id="Phobius"/>
    </source>
</evidence>
<protein>
    <recommendedName>
        <fullName evidence="4">ATP synthase F0 subunit 8</fullName>
    </recommendedName>
</protein>
<organism evidence="2 3">
    <name type="scientific">Plakobranchus ocellatus</name>
    <dbReference type="NCBI Taxonomy" id="259542"/>
    <lineage>
        <taxon>Eukaryota</taxon>
        <taxon>Metazoa</taxon>
        <taxon>Spiralia</taxon>
        <taxon>Lophotrochozoa</taxon>
        <taxon>Mollusca</taxon>
        <taxon>Gastropoda</taxon>
        <taxon>Heterobranchia</taxon>
        <taxon>Euthyneura</taxon>
        <taxon>Panpulmonata</taxon>
        <taxon>Sacoglossa</taxon>
        <taxon>Placobranchoidea</taxon>
        <taxon>Plakobranchidae</taxon>
        <taxon>Plakobranchus</taxon>
    </lineage>
</organism>
<gene>
    <name evidence="2" type="ORF">PoB_007514500</name>
</gene>
<dbReference type="AlphaFoldDB" id="A0AAV4DWU5"/>
<feature type="transmembrane region" description="Helical" evidence="1">
    <location>
        <begin position="6"/>
        <end position="32"/>
    </location>
</feature>
<evidence type="ECO:0000313" key="3">
    <source>
        <dbReference type="Proteomes" id="UP000735302"/>
    </source>
</evidence>
<dbReference type="Proteomes" id="UP000735302">
    <property type="component" value="Unassembled WGS sequence"/>
</dbReference>
<keyword evidence="1" id="KW-0812">Transmembrane</keyword>
<keyword evidence="1" id="KW-0472">Membrane</keyword>
<name>A0AAV4DWU5_9GAST</name>
<accession>A0AAV4DWU5</accession>
<evidence type="ECO:0008006" key="4">
    <source>
        <dbReference type="Google" id="ProtNLM"/>
    </source>
</evidence>
<proteinExistence type="predicted"/>
<evidence type="ECO:0000313" key="2">
    <source>
        <dbReference type="EMBL" id="GFO48640.1"/>
    </source>
</evidence>
<keyword evidence="1" id="KW-1133">Transmembrane helix</keyword>
<comment type="caution">
    <text evidence="2">The sequence shown here is derived from an EMBL/GenBank/DDBJ whole genome shotgun (WGS) entry which is preliminary data.</text>
</comment>
<keyword evidence="3" id="KW-1185">Reference proteome</keyword>